<reference evidence="2" key="1">
    <citation type="journal article" date="2022" name="bioRxiv">
        <title>Sequencing and chromosome-scale assembly of the giantPleurodeles waltlgenome.</title>
        <authorList>
            <person name="Brown T."/>
            <person name="Elewa A."/>
            <person name="Iarovenko S."/>
            <person name="Subramanian E."/>
            <person name="Araus A.J."/>
            <person name="Petzold A."/>
            <person name="Susuki M."/>
            <person name="Suzuki K.-i.T."/>
            <person name="Hayashi T."/>
            <person name="Toyoda A."/>
            <person name="Oliveira C."/>
            <person name="Osipova E."/>
            <person name="Leigh N.D."/>
            <person name="Simon A."/>
            <person name="Yun M.H."/>
        </authorList>
    </citation>
    <scope>NUCLEOTIDE SEQUENCE</scope>
    <source>
        <strain evidence="2">20211129_DDA</strain>
        <tissue evidence="2">Liver</tissue>
    </source>
</reference>
<keyword evidence="3" id="KW-1185">Reference proteome</keyword>
<evidence type="ECO:0000313" key="3">
    <source>
        <dbReference type="Proteomes" id="UP001066276"/>
    </source>
</evidence>
<feature type="region of interest" description="Disordered" evidence="1">
    <location>
        <begin position="117"/>
        <end position="136"/>
    </location>
</feature>
<dbReference type="Proteomes" id="UP001066276">
    <property type="component" value="Chromosome 8"/>
</dbReference>
<dbReference type="AlphaFoldDB" id="A0AAV7NLD1"/>
<proteinExistence type="predicted"/>
<evidence type="ECO:0000313" key="2">
    <source>
        <dbReference type="EMBL" id="KAJ1116336.1"/>
    </source>
</evidence>
<dbReference type="EMBL" id="JANPWB010000012">
    <property type="protein sequence ID" value="KAJ1116336.1"/>
    <property type="molecule type" value="Genomic_DNA"/>
</dbReference>
<sequence>MTGVRLEKMVHHCVLVRLPLPRERRKMKYNFDLLDLVLARRWVASHWISPVALPLLVMATANHVVQALKILQEEEREDLLQEGVLEHTWVGLKHRKRVSSEGVAMAVLACTSPDVRPKKYKQKSTTGRRSSSLPHSAAAFSAMEKSELSVPYNSGPVLHRGSAHLEHHSGTLFRDSDLLQG</sequence>
<protein>
    <submittedName>
        <fullName evidence="2">Uncharacterized protein</fullName>
    </submittedName>
</protein>
<evidence type="ECO:0000256" key="1">
    <source>
        <dbReference type="SAM" id="MobiDB-lite"/>
    </source>
</evidence>
<feature type="compositionally biased region" description="Polar residues" evidence="1">
    <location>
        <begin position="123"/>
        <end position="134"/>
    </location>
</feature>
<comment type="caution">
    <text evidence="2">The sequence shown here is derived from an EMBL/GenBank/DDBJ whole genome shotgun (WGS) entry which is preliminary data.</text>
</comment>
<accession>A0AAV7NLD1</accession>
<organism evidence="2 3">
    <name type="scientific">Pleurodeles waltl</name>
    <name type="common">Iberian ribbed newt</name>
    <dbReference type="NCBI Taxonomy" id="8319"/>
    <lineage>
        <taxon>Eukaryota</taxon>
        <taxon>Metazoa</taxon>
        <taxon>Chordata</taxon>
        <taxon>Craniata</taxon>
        <taxon>Vertebrata</taxon>
        <taxon>Euteleostomi</taxon>
        <taxon>Amphibia</taxon>
        <taxon>Batrachia</taxon>
        <taxon>Caudata</taxon>
        <taxon>Salamandroidea</taxon>
        <taxon>Salamandridae</taxon>
        <taxon>Pleurodelinae</taxon>
        <taxon>Pleurodeles</taxon>
    </lineage>
</organism>
<name>A0AAV7NLD1_PLEWA</name>
<gene>
    <name evidence="2" type="ORF">NDU88_004551</name>
</gene>